<accession>A0A0B1T3T7</accession>
<sequence>MGYSEDSREVEPLGDSGDNNEQHTYSQRMGRSSIQSRRVNDDTSSSRYFCIVRVRSVRIVTSGDYGPVVLQFAAS</sequence>
<evidence type="ECO:0000313" key="2">
    <source>
        <dbReference type="EMBL" id="KHJ90457.1"/>
    </source>
</evidence>
<feature type="non-terminal residue" evidence="2">
    <location>
        <position position="75"/>
    </location>
</feature>
<name>A0A0B1T3T7_OESDE</name>
<dbReference type="Proteomes" id="UP000053660">
    <property type="component" value="Unassembled WGS sequence"/>
</dbReference>
<reference evidence="2 3" key="1">
    <citation type="submission" date="2014-03" db="EMBL/GenBank/DDBJ databases">
        <title>Draft genome of the hookworm Oesophagostomum dentatum.</title>
        <authorList>
            <person name="Mitreva M."/>
        </authorList>
    </citation>
    <scope>NUCLEOTIDE SEQUENCE [LARGE SCALE GENOMIC DNA]</scope>
    <source>
        <strain evidence="2 3">OD-Hann</strain>
    </source>
</reference>
<keyword evidence="3" id="KW-1185">Reference proteome</keyword>
<feature type="compositionally biased region" description="Basic and acidic residues" evidence="1">
    <location>
        <begin position="1"/>
        <end position="11"/>
    </location>
</feature>
<proteinExistence type="predicted"/>
<evidence type="ECO:0000313" key="3">
    <source>
        <dbReference type="Proteomes" id="UP000053660"/>
    </source>
</evidence>
<dbReference type="EMBL" id="KN552995">
    <property type="protein sequence ID" value="KHJ90457.1"/>
    <property type="molecule type" value="Genomic_DNA"/>
</dbReference>
<evidence type="ECO:0000256" key="1">
    <source>
        <dbReference type="SAM" id="MobiDB-lite"/>
    </source>
</evidence>
<gene>
    <name evidence="2" type="ORF">OESDEN_09700</name>
</gene>
<feature type="compositionally biased region" description="Polar residues" evidence="1">
    <location>
        <begin position="17"/>
        <end position="42"/>
    </location>
</feature>
<protein>
    <submittedName>
        <fullName evidence="2">Uncharacterized protein</fullName>
    </submittedName>
</protein>
<organism evidence="2 3">
    <name type="scientific">Oesophagostomum dentatum</name>
    <name type="common">Nodular worm</name>
    <dbReference type="NCBI Taxonomy" id="61180"/>
    <lineage>
        <taxon>Eukaryota</taxon>
        <taxon>Metazoa</taxon>
        <taxon>Ecdysozoa</taxon>
        <taxon>Nematoda</taxon>
        <taxon>Chromadorea</taxon>
        <taxon>Rhabditida</taxon>
        <taxon>Rhabditina</taxon>
        <taxon>Rhabditomorpha</taxon>
        <taxon>Strongyloidea</taxon>
        <taxon>Strongylidae</taxon>
        <taxon>Oesophagostomum</taxon>
    </lineage>
</organism>
<feature type="region of interest" description="Disordered" evidence="1">
    <location>
        <begin position="1"/>
        <end position="42"/>
    </location>
</feature>
<dbReference type="AlphaFoldDB" id="A0A0B1T3T7"/>